<name>A0A6I3L560_9NOCA</name>
<evidence type="ECO:0000256" key="1">
    <source>
        <dbReference type="SAM" id="Phobius"/>
    </source>
</evidence>
<dbReference type="AlphaFoldDB" id="A0A6I3L560"/>
<keyword evidence="1" id="KW-1133">Transmembrane helix</keyword>
<organism evidence="2 3">
    <name type="scientific">Nocardia aurantiaca</name>
    <dbReference type="NCBI Taxonomy" id="2675850"/>
    <lineage>
        <taxon>Bacteria</taxon>
        <taxon>Bacillati</taxon>
        <taxon>Actinomycetota</taxon>
        <taxon>Actinomycetes</taxon>
        <taxon>Mycobacteriales</taxon>
        <taxon>Nocardiaceae</taxon>
        <taxon>Nocardia</taxon>
    </lineage>
</organism>
<feature type="transmembrane region" description="Helical" evidence="1">
    <location>
        <begin position="140"/>
        <end position="164"/>
    </location>
</feature>
<gene>
    <name evidence="2" type="ORF">GLP40_19610</name>
</gene>
<proteinExistence type="predicted"/>
<keyword evidence="1" id="KW-0472">Membrane</keyword>
<reference evidence="2 3" key="1">
    <citation type="submission" date="2019-11" db="EMBL/GenBank/DDBJ databases">
        <title>Nocardia sp. nov. CT2-14 isolated from soil.</title>
        <authorList>
            <person name="Kanchanasin P."/>
            <person name="Tanasupawat S."/>
            <person name="Yuki M."/>
            <person name="Kudo T."/>
        </authorList>
    </citation>
    <scope>NUCLEOTIDE SEQUENCE [LARGE SCALE GENOMIC DNA]</scope>
    <source>
        <strain evidence="2 3">CT2-14</strain>
    </source>
</reference>
<comment type="caution">
    <text evidence="2">The sequence shown here is derived from an EMBL/GenBank/DDBJ whole genome shotgun (WGS) entry which is preliminary data.</text>
</comment>
<sequence length="213" mass="22371">MKSYKKVSRWYPALDPDAQASTLEPSGADAAFGDEAGPARYPHYIHEAEPELEIPPLPESVLRRNHFDGSWSDWMADRGESGSYAPSLRYRGGAVVEFPSESGTSAALSIGKPVDRASQLWESISDTAPARAGRFTGWRFFTLAFLIVAIVLLAIVGGVALYVLNSHDGTAQSIGTPQAGPLSGPIAVAAAYNEMTAPAIIGDDGPAAGVPAG</sequence>
<protein>
    <submittedName>
        <fullName evidence="2">Uncharacterized protein</fullName>
    </submittedName>
</protein>
<keyword evidence="1" id="KW-0812">Transmembrane</keyword>
<dbReference type="EMBL" id="WMBB01000009">
    <property type="protein sequence ID" value="MTE14969.1"/>
    <property type="molecule type" value="Genomic_DNA"/>
</dbReference>
<dbReference type="RefSeq" id="WP_154789438.1">
    <property type="nucleotide sequence ID" value="NZ_WMBB01000009.1"/>
</dbReference>
<dbReference type="Proteomes" id="UP000432464">
    <property type="component" value="Unassembled WGS sequence"/>
</dbReference>
<evidence type="ECO:0000313" key="3">
    <source>
        <dbReference type="Proteomes" id="UP000432464"/>
    </source>
</evidence>
<keyword evidence="3" id="KW-1185">Reference proteome</keyword>
<evidence type="ECO:0000313" key="2">
    <source>
        <dbReference type="EMBL" id="MTE14969.1"/>
    </source>
</evidence>
<accession>A0A6I3L560</accession>